<proteinExistence type="predicted"/>
<dbReference type="EMBL" id="JZWT02000013">
    <property type="protein sequence ID" value="MFB6490747.1"/>
    <property type="molecule type" value="Genomic_DNA"/>
</dbReference>
<organism evidence="1 2">
    <name type="scientific">Thermoproteus sp. AZ2</name>
    <dbReference type="NCBI Taxonomy" id="1609232"/>
    <lineage>
        <taxon>Archaea</taxon>
        <taxon>Thermoproteota</taxon>
        <taxon>Thermoprotei</taxon>
        <taxon>Thermoproteales</taxon>
        <taxon>Thermoproteaceae</taxon>
        <taxon>Thermoproteus</taxon>
    </lineage>
</organism>
<name>A0ACC6V1E8_9CREN</name>
<evidence type="ECO:0000313" key="1">
    <source>
        <dbReference type="EMBL" id="MFB6490747.1"/>
    </source>
</evidence>
<dbReference type="Proteomes" id="UP000033636">
    <property type="component" value="Unassembled WGS sequence"/>
</dbReference>
<sequence length="75" mass="8779">MSDVISIRVSKRLKRELEELNIDYAELVRAYLEEVVRREKLKRLLKSADEIREGLAGAYAPSYQLVREDRDEAGR</sequence>
<accession>A0ACC6V1E8</accession>
<comment type="caution">
    <text evidence="1">The sequence shown here is derived from an EMBL/GenBank/DDBJ whole genome shotgun (WGS) entry which is preliminary data.</text>
</comment>
<protein>
    <submittedName>
        <fullName evidence="1">Antitoxin</fullName>
    </submittedName>
</protein>
<evidence type="ECO:0000313" key="2">
    <source>
        <dbReference type="Proteomes" id="UP000033636"/>
    </source>
</evidence>
<reference evidence="1" key="1">
    <citation type="submission" date="2024-07" db="EMBL/GenBank/DDBJ databases">
        <title>Metagenome and Metagenome-Assembled Genomes of Archaea from a hot spring from the geothermal field of Los Azufres, Mexico.</title>
        <authorList>
            <person name="Marin-Paredes R."/>
            <person name="Martinez-Romero E."/>
            <person name="Servin-Garciduenas L.E."/>
        </authorList>
    </citation>
    <scope>NUCLEOTIDE SEQUENCE</scope>
</reference>
<gene>
    <name evidence="1" type="ORF">TU35_005820</name>
</gene>